<dbReference type="InterPro" id="IPR036291">
    <property type="entry name" value="NAD(P)-bd_dom_sf"/>
</dbReference>
<name>A0ABW0EHC1_9PSEU</name>
<comment type="similarity">
    <text evidence="1">Belongs to the short-chain dehydrogenases/reductases (SDR) family.</text>
</comment>
<accession>A0ABW0EHC1</accession>
<dbReference type="PRINTS" id="PR00080">
    <property type="entry name" value="SDRFAMILY"/>
</dbReference>
<dbReference type="Pfam" id="PF13561">
    <property type="entry name" value="adh_short_C2"/>
    <property type="match status" value="1"/>
</dbReference>
<dbReference type="PRINTS" id="PR00081">
    <property type="entry name" value="GDHRDH"/>
</dbReference>
<dbReference type="CDD" id="cd05233">
    <property type="entry name" value="SDR_c"/>
    <property type="match status" value="1"/>
</dbReference>
<dbReference type="PANTHER" id="PTHR42760">
    <property type="entry name" value="SHORT-CHAIN DEHYDROGENASES/REDUCTASES FAMILY MEMBER"/>
    <property type="match status" value="1"/>
</dbReference>
<dbReference type="Gene3D" id="3.40.50.720">
    <property type="entry name" value="NAD(P)-binding Rossmann-like Domain"/>
    <property type="match status" value="1"/>
</dbReference>
<organism evidence="2 3">
    <name type="scientific">Actinokineospora guangxiensis</name>
    <dbReference type="NCBI Taxonomy" id="1490288"/>
    <lineage>
        <taxon>Bacteria</taxon>
        <taxon>Bacillati</taxon>
        <taxon>Actinomycetota</taxon>
        <taxon>Actinomycetes</taxon>
        <taxon>Pseudonocardiales</taxon>
        <taxon>Pseudonocardiaceae</taxon>
        <taxon>Actinokineospora</taxon>
    </lineage>
</organism>
<protein>
    <submittedName>
        <fullName evidence="2">SDR family oxidoreductase</fullName>
    </submittedName>
</protein>
<reference evidence="3" key="1">
    <citation type="journal article" date="2019" name="Int. J. Syst. Evol. Microbiol.">
        <title>The Global Catalogue of Microorganisms (GCM) 10K type strain sequencing project: providing services to taxonomists for standard genome sequencing and annotation.</title>
        <authorList>
            <consortium name="The Broad Institute Genomics Platform"/>
            <consortium name="The Broad Institute Genome Sequencing Center for Infectious Disease"/>
            <person name="Wu L."/>
            <person name="Ma J."/>
        </authorList>
    </citation>
    <scope>NUCLEOTIDE SEQUENCE [LARGE SCALE GENOMIC DNA]</scope>
    <source>
        <strain evidence="3">CCUG 59778</strain>
    </source>
</reference>
<dbReference type="PANTHER" id="PTHR42760:SF40">
    <property type="entry name" value="3-OXOACYL-[ACYL-CARRIER-PROTEIN] REDUCTASE, CHLOROPLASTIC"/>
    <property type="match status" value="1"/>
</dbReference>
<sequence>MSVLVVTGGSRGIGAAVCRRAPHDVVVNYAGDAAAAESVVAEVRASGRRAIAVRADVSVESEVDDLFAAAAELGPVTALVANAGVTGEVRGRVDEVPAEAMRRVLEVNVLGVFHCLRAAVRRMSTRHGGAGGAIVAVSSTAAKRGSPGEWAHYAASKAAVETLAYGLALEVAAEGVRVNTIAPGVVRTELHAAAGDPGRPDRLGAVIPIGRAGEPEEIADGILWLLGPQASFVTGAVLPVSGGF</sequence>
<gene>
    <name evidence="2" type="ORF">ACFPM7_01445</name>
</gene>
<dbReference type="RefSeq" id="WP_378242886.1">
    <property type="nucleotide sequence ID" value="NZ_JBHSKF010000001.1"/>
</dbReference>
<dbReference type="InterPro" id="IPR002347">
    <property type="entry name" value="SDR_fam"/>
</dbReference>
<comment type="caution">
    <text evidence="2">The sequence shown here is derived from an EMBL/GenBank/DDBJ whole genome shotgun (WGS) entry which is preliminary data.</text>
</comment>
<keyword evidence="3" id="KW-1185">Reference proteome</keyword>
<dbReference type="EMBL" id="JBHSKF010000001">
    <property type="protein sequence ID" value="MFC5285703.1"/>
    <property type="molecule type" value="Genomic_DNA"/>
</dbReference>
<proteinExistence type="inferred from homology"/>
<evidence type="ECO:0000256" key="1">
    <source>
        <dbReference type="ARBA" id="ARBA00006484"/>
    </source>
</evidence>
<evidence type="ECO:0000313" key="2">
    <source>
        <dbReference type="EMBL" id="MFC5285703.1"/>
    </source>
</evidence>
<dbReference type="Proteomes" id="UP001596157">
    <property type="component" value="Unassembled WGS sequence"/>
</dbReference>
<dbReference type="SUPFAM" id="SSF51735">
    <property type="entry name" value="NAD(P)-binding Rossmann-fold domains"/>
    <property type="match status" value="1"/>
</dbReference>
<evidence type="ECO:0000313" key="3">
    <source>
        <dbReference type="Proteomes" id="UP001596157"/>
    </source>
</evidence>